<dbReference type="Gene3D" id="3.90.190.20">
    <property type="entry name" value="Mur ligase, C-terminal domain"/>
    <property type="match status" value="1"/>
</dbReference>
<accession>W2V1D8</accession>
<name>W2V1D8_9RICK</name>
<dbReference type="InterPro" id="IPR036565">
    <property type="entry name" value="Mur-like_cat_sf"/>
</dbReference>
<evidence type="ECO:0000256" key="7">
    <source>
        <dbReference type="ARBA" id="ARBA00022840"/>
    </source>
</evidence>
<evidence type="ECO:0000256" key="3">
    <source>
        <dbReference type="ARBA" id="ARBA00013025"/>
    </source>
</evidence>
<proteinExistence type="inferred from homology"/>
<evidence type="ECO:0000256" key="10">
    <source>
        <dbReference type="PIRNR" id="PIRNR001563"/>
    </source>
</evidence>
<dbReference type="GO" id="GO:0046872">
    <property type="term" value="F:metal ion binding"/>
    <property type="evidence" value="ECO:0007669"/>
    <property type="project" value="UniProtKB-KW"/>
</dbReference>
<evidence type="ECO:0000256" key="4">
    <source>
        <dbReference type="ARBA" id="ARBA00022598"/>
    </source>
</evidence>
<dbReference type="GO" id="GO:0005737">
    <property type="term" value="C:cytoplasm"/>
    <property type="evidence" value="ECO:0007669"/>
    <property type="project" value="TreeGrafter"/>
</dbReference>
<evidence type="ECO:0000256" key="5">
    <source>
        <dbReference type="ARBA" id="ARBA00022723"/>
    </source>
</evidence>
<dbReference type="PATRIC" id="fig|1401685.3.peg.867"/>
<organism evidence="12 13">
    <name type="scientific">Candidatus Xenolissoclinum pacificiensis L6</name>
    <dbReference type="NCBI Taxonomy" id="1401685"/>
    <lineage>
        <taxon>Bacteria</taxon>
        <taxon>Pseudomonadati</taxon>
        <taxon>Pseudomonadota</taxon>
        <taxon>Alphaproteobacteria</taxon>
        <taxon>Rickettsiales</taxon>
        <taxon>Anaplasmataceae</taxon>
        <taxon>Candidatus Xenolissoclinum</taxon>
    </lineage>
</organism>
<evidence type="ECO:0000256" key="6">
    <source>
        <dbReference type="ARBA" id="ARBA00022741"/>
    </source>
</evidence>
<evidence type="ECO:0000313" key="13">
    <source>
        <dbReference type="Proteomes" id="UP000018951"/>
    </source>
</evidence>
<dbReference type="Pfam" id="PF08245">
    <property type="entry name" value="Mur_ligase_M"/>
    <property type="match status" value="1"/>
</dbReference>
<dbReference type="Gene3D" id="3.40.1190.10">
    <property type="entry name" value="Mur-like, catalytic domain"/>
    <property type="match status" value="1"/>
</dbReference>
<comment type="cofactor">
    <cofactor evidence="1">
        <name>Mg(2+)</name>
        <dbReference type="ChEBI" id="CHEBI:18420"/>
    </cofactor>
</comment>
<dbReference type="PANTHER" id="PTHR11136">
    <property type="entry name" value="FOLYLPOLYGLUTAMATE SYNTHASE-RELATED"/>
    <property type="match status" value="1"/>
</dbReference>
<dbReference type="UniPathway" id="UPA00077">
    <property type="reaction ID" value="UER00157"/>
</dbReference>
<dbReference type="PIRSF" id="PIRSF001563">
    <property type="entry name" value="Folylpolyglu_synth"/>
    <property type="match status" value="1"/>
</dbReference>
<dbReference type="STRING" id="1401685.P857_731"/>
<evidence type="ECO:0000259" key="11">
    <source>
        <dbReference type="Pfam" id="PF08245"/>
    </source>
</evidence>
<dbReference type="GO" id="GO:0046654">
    <property type="term" value="P:tetrahydrofolate biosynthetic process"/>
    <property type="evidence" value="ECO:0007669"/>
    <property type="project" value="UniProtKB-UniPathway"/>
</dbReference>
<sequence>MPFFLPKWPVVTTTYNLKSNFSLERIRKVAKKMDNIHLKIQNIIHIAGTNGKGSTLSFLKSILNASGYTVNAYTSPHLLHFNERITTDLQQIRDKEYRLISDECRFYAESIDEQLTFFEATTLIAIIYFARNSTDFTIIETGLGGILDATNILESMISIITSISFDHQDVLGNTIQSIAKNKAGIMKPGTTVVIAKQKYSDALHELLEYAQENHVSSFVYGKNWGYQVNTENLIFFHEHTSQISQFPLPTLLGSHQHENASTAIATAHLLKKHFCKINDSRISEGIYNTYWPGRLEKIDVEGFNNLYFDGAHNVDSAKSLANWLHQEKAIFILGFSYNKDVCSYLHTISDNIHALYTIPIHVEVLAYSESELYDIAVNSLPQNTNIYKCSSLKKALSVLSSQKLNNTKILISGSLFLYRELKENDLDNIVLY</sequence>
<dbReference type="AlphaFoldDB" id="W2V1D8"/>
<feature type="domain" description="Mur ligase central" evidence="11">
    <location>
        <begin position="46"/>
        <end position="267"/>
    </location>
</feature>
<dbReference type="Proteomes" id="UP000018951">
    <property type="component" value="Unassembled WGS sequence"/>
</dbReference>
<dbReference type="InterPro" id="IPR036615">
    <property type="entry name" value="Mur_ligase_C_dom_sf"/>
</dbReference>
<evidence type="ECO:0000256" key="9">
    <source>
        <dbReference type="ARBA" id="ARBA00047493"/>
    </source>
</evidence>
<keyword evidence="5" id="KW-0479">Metal-binding</keyword>
<evidence type="ECO:0000256" key="2">
    <source>
        <dbReference type="ARBA" id="ARBA00008276"/>
    </source>
</evidence>
<dbReference type="NCBIfam" id="TIGR01499">
    <property type="entry name" value="folC"/>
    <property type="match status" value="1"/>
</dbReference>
<dbReference type="PANTHER" id="PTHR11136:SF0">
    <property type="entry name" value="DIHYDROFOLATE SYNTHETASE-RELATED"/>
    <property type="match status" value="1"/>
</dbReference>
<dbReference type="FunFam" id="3.40.1190.10:FF:000011">
    <property type="entry name" value="Folylpolyglutamate synthase/dihydrofolate synthase"/>
    <property type="match status" value="1"/>
</dbReference>
<keyword evidence="4 10" id="KW-0436">Ligase</keyword>
<protein>
    <recommendedName>
        <fullName evidence="3">tetrahydrofolate synthase</fullName>
        <ecNumber evidence="3">6.3.2.17</ecNumber>
    </recommendedName>
</protein>
<dbReference type="SUPFAM" id="SSF53623">
    <property type="entry name" value="MurD-like peptide ligases, catalytic domain"/>
    <property type="match status" value="1"/>
</dbReference>
<dbReference type="EC" id="6.3.2.17" evidence="3"/>
<keyword evidence="7 10" id="KW-0067">ATP-binding</keyword>
<keyword evidence="6 10" id="KW-0547">Nucleotide-binding</keyword>
<dbReference type="PROSITE" id="PS01012">
    <property type="entry name" value="FOLYLPOLYGLU_SYNT_2"/>
    <property type="match status" value="1"/>
</dbReference>
<dbReference type="InterPro" id="IPR018109">
    <property type="entry name" value="Folylpolyglutamate_synth_CS"/>
</dbReference>
<dbReference type="GO" id="GO:0008841">
    <property type="term" value="F:dihydrofolate synthase activity"/>
    <property type="evidence" value="ECO:0007669"/>
    <property type="project" value="TreeGrafter"/>
</dbReference>
<reference evidence="12 13" key="1">
    <citation type="journal article" date="2013" name="PLoS ONE">
        <title>Bacterial endosymbiosis in a chordate host: long-term co-evolution and conservation of secondary metabolism.</title>
        <authorList>
            <person name="Kwan J.C."/>
            <person name="Schmidt E.W."/>
        </authorList>
    </citation>
    <scope>NUCLEOTIDE SEQUENCE [LARGE SCALE GENOMIC DNA]</scope>
    <source>
        <strain evidence="13">L6</strain>
    </source>
</reference>
<keyword evidence="8" id="KW-0460">Magnesium</keyword>
<dbReference type="SUPFAM" id="SSF53244">
    <property type="entry name" value="MurD-like peptide ligases, peptide-binding domain"/>
    <property type="match status" value="1"/>
</dbReference>
<dbReference type="InterPro" id="IPR001645">
    <property type="entry name" value="Folylpolyglutamate_synth"/>
</dbReference>
<dbReference type="GO" id="GO:0004326">
    <property type="term" value="F:tetrahydrofolylpolyglutamate synthase activity"/>
    <property type="evidence" value="ECO:0007669"/>
    <property type="project" value="UniProtKB-EC"/>
</dbReference>
<evidence type="ECO:0000256" key="8">
    <source>
        <dbReference type="ARBA" id="ARBA00022842"/>
    </source>
</evidence>
<evidence type="ECO:0000256" key="1">
    <source>
        <dbReference type="ARBA" id="ARBA00001946"/>
    </source>
</evidence>
<dbReference type="PROSITE" id="PS01011">
    <property type="entry name" value="FOLYLPOLYGLU_SYNT_1"/>
    <property type="match status" value="1"/>
</dbReference>
<comment type="catalytic activity">
    <reaction evidence="9">
        <text>(6S)-5,6,7,8-tetrahydrofolyl-(gamma-L-Glu)(n) + L-glutamate + ATP = (6S)-5,6,7,8-tetrahydrofolyl-(gamma-L-Glu)(n+1) + ADP + phosphate + H(+)</text>
        <dbReference type="Rhea" id="RHEA:10580"/>
        <dbReference type="Rhea" id="RHEA-COMP:14738"/>
        <dbReference type="Rhea" id="RHEA-COMP:14740"/>
        <dbReference type="ChEBI" id="CHEBI:15378"/>
        <dbReference type="ChEBI" id="CHEBI:29985"/>
        <dbReference type="ChEBI" id="CHEBI:30616"/>
        <dbReference type="ChEBI" id="CHEBI:43474"/>
        <dbReference type="ChEBI" id="CHEBI:141005"/>
        <dbReference type="ChEBI" id="CHEBI:456216"/>
        <dbReference type="EC" id="6.3.2.17"/>
    </reaction>
</comment>
<dbReference type="GO" id="GO:0005524">
    <property type="term" value="F:ATP binding"/>
    <property type="evidence" value="ECO:0007669"/>
    <property type="project" value="UniProtKB-KW"/>
</dbReference>
<comment type="caution">
    <text evidence="12">The sequence shown here is derived from an EMBL/GenBank/DDBJ whole genome shotgun (WGS) entry which is preliminary data.</text>
</comment>
<evidence type="ECO:0000313" key="12">
    <source>
        <dbReference type="EMBL" id="ETO91238.1"/>
    </source>
</evidence>
<keyword evidence="13" id="KW-1185">Reference proteome</keyword>
<dbReference type="EMBL" id="AXCJ01000008">
    <property type="protein sequence ID" value="ETO91238.1"/>
    <property type="molecule type" value="Genomic_DNA"/>
</dbReference>
<gene>
    <name evidence="12" type="primary">folC</name>
    <name evidence="12" type="ORF">P857_731</name>
</gene>
<comment type="similarity">
    <text evidence="2 10">Belongs to the folylpolyglutamate synthase family.</text>
</comment>
<dbReference type="InterPro" id="IPR013221">
    <property type="entry name" value="Mur_ligase_cen"/>
</dbReference>